<dbReference type="Proteomes" id="UP000694906">
    <property type="component" value="Unplaced"/>
</dbReference>
<dbReference type="AlphaFoldDB" id="A0AAX6RJ67"/>
<evidence type="ECO:0000256" key="1">
    <source>
        <dbReference type="SAM" id="MobiDB-lite"/>
    </source>
</evidence>
<evidence type="ECO:0000313" key="3">
    <source>
        <dbReference type="RefSeq" id="XP_021095999.1"/>
    </source>
</evidence>
<protein>
    <submittedName>
        <fullName evidence="3">Uncharacterized protein LOC110344849</fullName>
    </submittedName>
</protein>
<keyword evidence="2" id="KW-1185">Reference proteome</keyword>
<evidence type="ECO:0000313" key="2">
    <source>
        <dbReference type="Proteomes" id="UP000694906"/>
    </source>
</evidence>
<sequence>MPTPWPVSLSKDSPDSQARSPGPGHCEIQGNDPGPASEPASNQGRGRARLLPSSSLLWWPWRAEAPAKGPGWVTSCTAWTWAAAPPKAFVPVCKGAGLSASASSGPRAGRGLPCTRGCQGDSLCLGLGALRSVPVREGVPANVGCRGGWWDRKSRRTPGWNVLGSSEGGQQLCLRRRPQPLLRGPGDGQPHPGQQGHRRALRGDHRAQALPGGWRAPRSRTVPDRRPGPGLRGARPRLHPAARLASPTPALWPPHSPSAPRPLLGGVQQLGWAPHSVGWCLGPGRDPAMPHALRAWAKERGQEPSCRCRLRGPGPASSGDLQLPRVRLSARTAGRRAGRGGDSLAAAIGKASVESVRVSENRWLRDSAPDRRCGHALPRPPWGREAALRIGTAWEPHLP</sequence>
<dbReference type="RefSeq" id="XP_021095999.1">
    <property type="nucleotide sequence ID" value="XM_021240340.1"/>
</dbReference>
<feature type="region of interest" description="Disordered" evidence="1">
    <location>
        <begin position="178"/>
        <end position="240"/>
    </location>
</feature>
<gene>
    <name evidence="3" type="primary">LOC110344849</name>
</gene>
<feature type="region of interest" description="Disordered" evidence="1">
    <location>
        <begin position="1"/>
        <end position="47"/>
    </location>
</feature>
<reference evidence="3" key="1">
    <citation type="submission" date="2025-08" db="UniProtKB">
        <authorList>
            <consortium name="RefSeq"/>
        </authorList>
    </citation>
    <scope>IDENTIFICATION</scope>
</reference>
<organism evidence="2 3">
    <name type="scientific">Heterocephalus glaber</name>
    <name type="common">Naked mole rat</name>
    <dbReference type="NCBI Taxonomy" id="10181"/>
    <lineage>
        <taxon>Eukaryota</taxon>
        <taxon>Metazoa</taxon>
        <taxon>Chordata</taxon>
        <taxon>Craniata</taxon>
        <taxon>Vertebrata</taxon>
        <taxon>Euteleostomi</taxon>
        <taxon>Mammalia</taxon>
        <taxon>Eutheria</taxon>
        <taxon>Euarchontoglires</taxon>
        <taxon>Glires</taxon>
        <taxon>Rodentia</taxon>
        <taxon>Hystricomorpha</taxon>
        <taxon>Bathyergidae</taxon>
        <taxon>Heterocephalus</taxon>
    </lineage>
</organism>
<feature type="compositionally biased region" description="Low complexity" evidence="1">
    <location>
        <begin position="178"/>
        <end position="195"/>
    </location>
</feature>
<accession>A0AAX6RJ67</accession>
<dbReference type="GeneID" id="110344849"/>
<name>A0AAX6RJ67_HETGA</name>
<proteinExistence type="predicted"/>